<dbReference type="RefSeq" id="WP_395819561.1">
    <property type="nucleotide sequence ID" value="NZ_CP043494.1"/>
</dbReference>
<evidence type="ECO:0000256" key="1">
    <source>
        <dbReference type="ARBA" id="ARBA00009820"/>
    </source>
</evidence>
<dbReference type="InterPro" id="IPR011659">
    <property type="entry name" value="WD40"/>
</dbReference>
<accession>A0ABY9WU40</accession>
<sequence>MSTISFRARTLFSSLLLLTLLSGCPGPGEEPVLPPEGAPDGGGGSGPENSLSGRLVYENAGGVYEFDLGARRHTRIFAGGHPDRLASGETLVVDDDFRNLYLAAAGGTQQRTYLVGSSELYSLFEPRASPDGKLVAFTFGGNSATNQKGTFVYTRDGTRRAAFPGLFSPTWLPDGRLLMSGSWSSPRSIATTVITPNAAGLYLSDATLTTTRRIDPRLNDPVALQPSVSPDGKQVAFVLSGHLWVMGLDGSALRQVTTGTKQESYPVWSPDGAWIAVVAYGAFETASYKSVAIVPSSGTMLELTTHSSYWLRDPEAGSDSSLSRISSAGQMSWR</sequence>
<keyword evidence="4" id="KW-1185">Reference proteome</keyword>
<proteinExistence type="inferred from homology"/>
<dbReference type="PANTHER" id="PTHR36842:SF1">
    <property type="entry name" value="PROTEIN TOLB"/>
    <property type="match status" value="1"/>
</dbReference>
<comment type="similarity">
    <text evidence="1">Belongs to the TolB family.</text>
</comment>
<dbReference type="Pfam" id="PF07676">
    <property type="entry name" value="PD40"/>
    <property type="match status" value="2"/>
</dbReference>
<dbReference type="Gene3D" id="2.120.10.30">
    <property type="entry name" value="TolB, C-terminal domain"/>
    <property type="match status" value="1"/>
</dbReference>
<gene>
    <name evidence="3" type="ORF">F0U60_14695</name>
</gene>
<dbReference type="EMBL" id="CP043494">
    <property type="protein sequence ID" value="WNG45217.1"/>
    <property type="molecule type" value="Genomic_DNA"/>
</dbReference>
<dbReference type="InterPro" id="IPR011042">
    <property type="entry name" value="6-blade_b-propeller_TolB-like"/>
</dbReference>
<feature type="region of interest" description="Disordered" evidence="2">
    <location>
        <begin position="27"/>
        <end position="52"/>
    </location>
</feature>
<dbReference type="Gene3D" id="2.120.10.60">
    <property type="entry name" value="Tricorn protease N-terminal domain"/>
    <property type="match status" value="1"/>
</dbReference>
<evidence type="ECO:0000313" key="3">
    <source>
        <dbReference type="EMBL" id="WNG45217.1"/>
    </source>
</evidence>
<evidence type="ECO:0000256" key="2">
    <source>
        <dbReference type="SAM" id="MobiDB-lite"/>
    </source>
</evidence>
<feature type="compositionally biased region" description="Polar residues" evidence="2">
    <location>
        <begin position="318"/>
        <end position="334"/>
    </location>
</feature>
<dbReference type="PANTHER" id="PTHR36842">
    <property type="entry name" value="PROTEIN TOLB HOMOLOG"/>
    <property type="match status" value="1"/>
</dbReference>
<evidence type="ECO:0000313" key="4">
    <source>
        <dbReference type="Proteomes" id="UP001611383"/>
    </source>
</evidence>
<dbReference type="SUPFAM" id="SSF69304">
    <property type="entry name" value="Tricorn protease N-terminal domain"/>
    <property type="match status" value="1"/>
</dbReference>
<dbReference type="Proteomes" id="UP001611383">
    <property type="component" value="Chromosome"/>
</dbReference>
<organism evidence="3 4">
    <name type="scientific">Archangium minus</name>
    <dbReference type="NCBI Taxonomy" id="83450"/>
    <lineage>
        <taxon>Bacteria</taxon>
        <taxon>Pseudomonadati</taxon>
        <taxon>Myxococcota</taxon>
        <taxon>Myxococcia</taxon>
        <taxon>Myxococcales</taxon>
        <taxon>Cystobacterineae</taxon>
        <taxon>Archangiaceae</taxon>
        <taxon>Archangium</taxon>
    </lineage>
</organism>
<dbReference type="PROSITE" id="PS51257">
    <property type="entry name" value="PROKAR_LIPOPROTEIN"/>
    <property type="match status" value="1"/>
</dbReference>
<reference evidence="3 4" key="1">
    <citation type="submission" date="2019-08" db="EMBL/GenBank/DDBJ databases">
        <title>Archangium and Cystobacter genomes.</title>
        <authorList>
            <person name="Chen I.-C.K."/>
            <person name="Wielgoss S."/>
        </authorList>
    </citation>
    <scope>NUCLEOTIDE SEQUENCE [LARGE SCALE GENOMIC DNA]</scope>
    <source>
        <strain evidence="3 4">Cbm 6</strain>
    </source>
</reference>
<protein>
    <submittedName>
        <fullName evidence="3">Uncharacterized protein</fullName>
    </submittedName>
</protein>
<feature type="region of interest" description="Disordered" evidence="2">
    <location>
        <begin position="315"/>
        <end position="334"/>
    </location>
</feature>
<name>A0ABY9WU40_9BACT</name>